<feature type="domain" description="Tox-WTIP" evidence="1">
    <location>
        <begin position="13"/>
        <end position="57"/>
    </location>
</feature>
<dbReference type="InterPro" id="IPR028898">
    <property type="entry name" value="Tox-WTIP_dom"/>
</dbReference>
<protein>
    <recommendedName>
        <fullName evidence="1">Tox-WTIP domain-containing protein</fullName>
    </recommendedName>
</protein>
<dbReference type="OrthoDB" id="5445630at2"/>
<dbReference type="Proteomes" id="UP000325713">
    <property type="component" value="Chromosome"/>
</dbReference>
<organism evidence="2 3">
    <name type="scientific">Neisseria zalophi</name>
    <dbReference type="NCBI Taxonomy" id="640030"/>
    <lineage>
        <taxon>Bacteria</taxon>
        <taxon>Pseudomonadati</taxon>
        <taxon>Pseudomonadota</taxon>
        <taxon>Betaproteobacteria</taxon>
        <taxon>Neisseriales</taxon>
        <taxon>Neisseriaceae</taxon>
        <taxon>Neisseria</taxon>
    </lineage>
</organism>
<evidence type="ECO:0000313" key="3">
    <source>
        <dbReference type="Proteomes" id="UP000325713"/>
    </source>
</evidence>
<evidence type="ECO:0000259" key="1">
    <source>
        <dbReference type="Pfam" id="PF15654"/>
    </source>
</evidence>
<gene>
    <name evidence="2" type="ORF">D0T92_06235</name>
</gene>
<dbReference type="EMBL" id="CP031700">
    <property type="protein sequence ID" value="QEY26166.1"/>
    <property type="molecule type" value="Genomic_DNA"/>
</dbReference>
<accession>A0A5J6PV62</accession>
<proteinExistence type="predicted"/>
<reference evidence="2 3" key="1">
    <citation type="submission" date="2018-08" db="EMBL/GenBank/DDBJ databases">
        <title>Neisseria zalophi ATCC BAA-2455 complete genome.</title>
        <authorList>
            <person name="Veseli I.A."/>
            <person name="Buttler R."/>
            <person name="Mascarenhas dos Santos A.C."/>
            <person name="Pombert J.-F."/>
        </authorList>
    </citation>
    <scope>NUCLEOTIDE SEQUENCE [LARGE SCALE GENOMIC DNA]</scope>
    <source>
        <strain evidence="2 3">ATCC BAA-2455</strain>
    </source>
</reference>
<dbReference type="KEGG" id="nzl:D0T92_06235"/>
<sequence>MPYPGDQLEFSKCDSCSTAAKAIAGVGIGYLIYRGLRMIPSLLPPLWWTIPANAVTP</sequence>
<dbReference type="Pfam" id="PF15654">
    <property type="entry name" value="Tox-WTIP"/>
    <property type="match status" value="1"/>
</dbReference>
<keyword evidence="3" id="KW-1185">Reference proteome</keyword>
<dbReference type="RefSeq" id="WP_151053003.1">
    <property type="nucleotide sequence ID" value="NZ_CP031700.1"/>
</dbReference>
<dbReference type="AlphaFoldDB" id="A0A5J6PV62"/>
<name>A0A5J6PV62_9NEIS</name>
<evidence type="ECO:0000313" key="2">
    <source>
        <dbReference type="EMBL" id="QEY26166.1"/>
    </source>
</evidence>